<reference evidence="1 2" key="1">
    <citation type="submission" date="2012-12" db="EMBL/GenBank/DDBJ databases">
        <title>Novel taxa of Listeriaceae from agricultural environments in the United States.</title>
        <authorList>
            <person name="den Bakker H.C."/>
            <person name="Allred A."/>
            <person name="Warchocki S."/>
            <person name="Wright E.M."/>
            <person name="Burrell A."/>
            <person name="Nightingale K.K."/>
            <person name="Kephart D."/>
            <person name="Wiedmann M."/>
        </authorList>
    </citation>
    <scope>NUCLEOTIDE SEQUENCE [LARGE SCALE GENOMIC DNA]</scope>
    <source>
        <strain evidence="1 2">FSL F6-1037</strain>
    </source>
</reference>
<sequence>MESVELQTVSMRDRLLIAVLLQEANVGLGAVIPAYSTYEKTATETNTERLSDLFNKQLITVASCSQLEAFTKDEDKDSYSFLLAEVHYEINITAKKMKEWEVHKYLCRPKITCV</sequence>
<protein>
    <submittedName>
        <fullName evidence="1">Uncharacterized protein</fullName>
    </submittedName>
</protein>
<keyword evidence="2" id="KW-1185">Reference proteome</keyword>
<comment type="caution">
    <text evidence="1">The sequence shown here is derived from an EMBL/GenBank/DDBJ whole genome shotgun (WGS) entry which is preliminary data.</text>
</comment>
<dbReference type="Proteomes" id="UP000019243">
    <property type="component" value="Unassembled WGS sequence"/>
</dbReference>
<organism evidence="1 2">
    <name type="scientific">Brochothrix campestris FSL F6-1037</name>
    <dbReference type="NCBI Taxonomy" id="1265861"/>
    <lineage>
        <taxon>Bacteria</taxon>
        <taxon>Bacillati</taxon>
        <taxon>Bacillota</taxon>
        <taxon>Bacilli</taxon>
        <taxon>Bacillales</taxon>
        <taxon>Listeriaceae</taxon>
        <taxon>Brochothrix</taxon>
    </lineage>
</organism>
<evidence type="ECO:0000313" key="2">
    <source>
        <dbReference type="Proteomes" id="UP000019243"/>
    </source>
</evidence>
<proteinExistence type="predicted"/>
<name>W7DA20_9LIST</name>
<dbReference type="EMBL" id="AODH01000002">
    <property type="protein sequence ID" value="EUJ42113.1"/>
    <property type="molecule type" value="Genomic_DNA"/>
</dbReference>
<accession>W7DA20</accession>
<evidence type="ECO:0000313" key="1">
    <source>
        <dbReference type="EMBL" id="EUJ42113.1"/>
    </source>
</evidence>
<gene>
    <name evidence="1" type="ORF">BCAMP_00745</name>
</gene>
<dbReference type="AlphaFoldDB" id="W7DA20"/>
<dbReference type="STRING" id="1265861.BCAMP_00745"/>
<dbReference type="RefSeq" id="WP_035312870.1">
    <property type="nucleotide sequence ID" value="NZ_AODH01000002.1"/>
</dbReference>